<proteinExistence type="predicted"/>
<dbReference type="Proteomes" id="UP000306192">
    <property type="component" value="Unassembled WGS sequence"/>
</dbReference>
<name>A0A4V4REH0_9MICO</name>
<dbReference type="AlphaFoldDB" id="A0A4V4REH0"/>
<gene>
    <name evidence="1" type="ORF">D4765_13680</name>
</gene>
<organism evidence="1 2">
    <name type="scientific">Subtercola vilae</name>
    <dbReference type="NCBI Taxonomy" id="2056433"/>
    <lineage>
        <taxon>Bacteria</taxon>
        <taxon>Bacillati</taxon>
        <taxon>Actinomycetota</taxon>
        <taxon>Actinomycetes</taxon>
        <taxon>Micrococcales</taxon>
        <taxon>Microbacteriaceae</taxon>
        <taxon>Subtercola</taxon>
    </lineage>
</organism>
<evidence type="ECO:0000313" key="2">
    <source>
        <dbReference type="Proteomes" id="UP000306192"/>
    </source>
</evidence>
<dbReference type="EMBL" id="QYRT01000030">
    <property type="protein sequence ID" value="TIH33824.1"/>
    <property type="molecule type" value="Genomic_DNA"/>
</dbReference>
<comment type="caution">
    <text evidence="1">The sequence shown here is derived from an EMBL/GenBank/DDBJ whole genome shotgun (WGS) entry which is preliminary data.</text>
</comment>
<evidence type="ECO:0000313" key="1">
    <source>
        <dbReference type="EMBL" id="TIH33824.1"/>
    </source>
</evidence>
<keyword evidence="2" id="KW-1185">Reference proteome</keyword>
<accession>A0A4V4REH0</accession>
<protein>
    <submittedName>
        <fullName evidence="1">Uncharacterized protein</fullName>
    </submittedName>
</protein>
<reference evidence="1 2" key="1">
    <citation type="journal article" date="2019" name="Microorganisms">
        <title>Systematic Affiliation and Genome Analysis of Subtercola vilae DB165(T) with Particular Emphasis on Cold Adaptation of an Isolate from a High-Altitude Cold Volcano Lake.</title>
        <authorList>
            <person name="Villalobos A.S."/>
            <person name="Wiese J."/>
            <person name="Imhoff J.F."/>
            <person name="Dorador C."/>
            <person name="Keller A."/>
            <person name="Hentschel U."/>
        </authorList>
    </citation>
    <scope>NUCLEOTIDE SEQUENCE [LARGE SCALE GENOMIC DNA]</scope>
    <source>
        <strain evidence="1 2">DB165</strain>
    </source>
</reference>
<sequence length="64" mass="6946">MGAYCVGCELENVSTNTTYTGFDESSKAAVNAWVRDHRTAHRINQGLDDTGLGIADPMTNGWPE</sequence>